<dbReference type="EMBL" id="ML976106">
    <property type="protein sequence ID" value="KAF1938387.1"/>
    <property type="molecule type" value="Genomic_DNA"/>
</dbReference>
<feature type="compositionally biased region" description="Basic and acidic residues" evidence="1">
    <location>
        <begin position="193"/>
        <end position="208"/>
    </location>
</feature>
<gene>
    <name evidence="2" type="ORF">EJ02DRAFT_457901</name>
</gene>
<accession>A0A6A5SM86</accession>
<feature type="compositionally biased region" description="Low complexity" evidence="1">
    <location>
        <begin position="137"/>
        <end position="156"/>
    </location>
</feature>
<feature type="compositionally biased region" description="Low complexity" evidence="1">
    <location>
        <begin position="94"/>
        <end position="103"/>
    </location>
</feature>
<proteinExistence type="predicted"/>
<dbReference type="AlphaFoldDB" id="A0A6A5SM86"/>
<dbReference type="Proteomes" id="UP000800038">
    <property type="component" value="Unassembled WGS sequence"/>
</dbReference>
<evidence type="ECO:0000313" key="3">
    <source>
        <dbReference type="Proteomes" id="UP000800038"/>
    </source>
</evidence>
<feature type="compositionally biased region" description="Polar residues" evidence="1">
    <location>
        <begin position="114"/>
        <end position="135"/>
    </location>
</feature>
<organism evidence="2 3">
    <name type="scientific">Clathrospora elynae</name>
    <dbReference type="NCBI Taxonomy" id="706981"/>
    <lineage>
        <taxon>Eukaryota</taxon>
        <taxon>Fungi</taxon>
        <taxon>Dikarya</taxon>
        <taxon>Ascomycota</taxon>
        <taxon>Pezizomycotina</taxon>
        <taxon>Dothideomycetes</taxon>
        <taxon>Pleosporomycetidae</taxon>
        <taxon>Pleosporales</taxon>
        <taxon>Diademaceae</taxon>
        <taxon>Clathrospora</taxon>
    </lineage>
</organism>
<sequence>MVEDPSIGHVAAEWASRAEWRRCLLRALFQDRRIERRISQNNARRMQMRMRLDGYPLSTNESLEIYVHAAAFSDLPNYSLDAINDYLNAPTTPNARTTTAGGTSTNPAAVAQGPNVSGPSRDQTSTTRFTPSAGQCPSGSTSTSSKRSSAKPSATTRWKSTSTRHKVTEHPEVEPVTDNEEDEQKASQVEPFWKGEFKKRRPEDDDKGMGGASAGMGC</sequence>
<evidence type="ECO:0000256" key="1">
    <source>
        <dbReference type="SAM" id="MobiDB-lite"/>
    </source>
</evidence>
<name>A0A6A5SM86_9PLEO</name>
<keyword evidence="3" id="KW-1185">Reference proteome</keyword>
<protein>
    <submittedName>
        <fullName evidence="2">Uncharacterized protein</fullName>
    </submittedName>
</protein>
<evidence type="ECO:0000313" key="2">
    <source>
        <dbReference type="EMBL" id="KAF1938387.1"/>
    </source>
</evidence>
<reference evidence="2" key="1">
    <citation type="journal article" date="2020" name="Stud. Mycol.">
        <title>101 Dothideomycetes genomes: a test case for predicting lifestyles and emergence of pathogens.</title>
        <authorList>
            <person name="Haridas S."/>
            <person name="Albert R."/>
            <person name="Binder M."/>
            <person name="Bloem J."/>
            <person name="Labutti K."/>
            <person name="Salamov A."/>
            <person name="Andreopoulos B."/>
            <person name="Baker S."/>
            <person name="Barry K."/>
            <person name="Bills G."/>
            <person name="Bluhm B."/>
            <person name="Cannon C."/>
            <person name="Castanera R."/>
            <person name="Culley D."/>
            <person name="Daum C."/>
            <person name="Ezra D."/>
            <person name="Gonzalez J."/>
            <person name="Henrissat B."/>
            <person name="Kuo A."/>
            <person name="Liang C."/>
            <person name="Lipzen A."/>
            <person name="Lutzoni F."/>
            <person name="Magnuson J."/>
            <person name="Mondo S."/>
            <person name="Nolan M."/>
            <person name="Ohm R."/>
            <person name="Pangilinan J."/>
            <person name="Park H.-J."/>
            <person name="Ramirez L."/>
            <person name="Alfaro M."/>
            <person name="Sun H."/>
            <person name="Tritt A."/>
            <person name="Yoshinaga Y."/>
            <person name="Zwiers L.-H."/>
            <person name="Turgeon B."/>
            <person name="Goodwin S."/>
            <person name="Spatafora J."/>
            <person name="Crous P."/>
            <person name="Grigoriev I."/>
        </authorList>
    </citation>
    <scope>NUCLEOTIDE SEQUENCE</scope>
    <source>
        <strain evidence="2">CBS 161.51</strain>
    </source>
</reference>
<feature type="region of interest" description="Disordered" evidence="1">
    <location>
        <begin position="94"/>
        <end position="218"/>
    </location>
</feature>
<feature type="compositionally biased region" description="Gly residues" evidence="1">
    <location>
        <begin position="209"/>
        <end position="218"/>
    </location>
</feature>